<dbReference type="InterPro" id="IPR008978">
    <property type="entry name" value="HSP20-like_chaperone"/>
</dbReference>
<sequence>MFKQNQYTGQHKSDTPFCADRFRTKLERLHSQLFDGGAPFAKGWGADRYSAVPVNIIEHQSCYELKLYAAGRKKEYFQVSVDNDVLSVVYRQPEHEQEESYIVQEYAPSSFERSFQLREQMLRDNIHASFEEGVLTIVLPKDPEVVKQSHSVRVD</sequence>
<dbReference type="Pfam" id="PF00011">
    <property type="entry name" value="HSP20"/>
    <property type="match status" value="1"/>
</dbReference>
<dbReference type="AlphaFoldDB" id="A0A5S5DER3"/>
<evidence type="ECO:0000259" key="3">
    <source>
        <dbReference type="PROSITE" id="PS01031"/>
    </source>
</evidence>
<name>A0A5S5DER3_9SPHI</name>
<dbReference type="InterPro" id="IPR031107">
    <property type="entry name" value="Small_HSP"/>
</dbReference>
<dbReference type="RefSeq" id="WP_148908976.1">
    <property type="nucleotide sequence ID" value="NZ_VNHX01000013.1"/>
</dbReference>
<feature type="domain" description="SHSP" evidence="3">
    <location>
        <begin position="45"/>
        <end position="155"/>
    </location>
</feature>
<dbReference type="EMBL" id="VNHX01000013">
    <property type="protein sequence ID" value="TYP94155.1"/>
    <property type="molecule type" value="Genomic_DNA"/>
</dbReference>
<dbReference type="OrthoDB" id="670468at2"/>
<dbReference type="InterPro" id="IPR002068">
    <property type="entry name" value="A-crystallin/Hsp20_dom"/>
</dbReference>
<dbReference type="SUPFAM" id="SSF49764">
    <property type="entry name" value="HSP20-like chaperones"/>
    <property type="match status" value="1"/>
</dbReference>
<comment type="similarity">
    <text evidence="1 2">Belongs to the small heat shock protein (HSP20) family.</text>
</comment>
<dbReference type="PANTHER" id="PTHR11527">
    <property type="entry name" value="HEAT-SHOCK PROTEIN 20 FAMILY MEMBER"/>
    <property type="match status" value="1"/>
</dbReference>
<dbReference type="Proteomes" id="UP000325105">
    <property type="component" value="Unassembled WGS sequence"/>
</dbReference>
<keyword evidence="4" id="KW-0346">Stress response</keyword>
<keyword evidence="5" id="KW-1185">Reference proteome</keyword>
<dbReference type="PROSITE" id="PS01031">
    <property type="entry name" value="SHSP"/>
    <property type="match status" value="1"/>
</dbReference>
<dbReference type="CDD" id="cd06464">
    <property type="entry name" value="ACD_sHsps-like"/>
    <property type="match status" value="1"/>
</dbReference>
<comment type="caution">
    <text evidence="4">The sequence shown here is derived from an EMBL/GenBank/DDBJ whole genome shotgun (WGS) entry which is preliminary data.</text>
</comment>
<accession>A0A5S5DER3</accession>
<protein>
    <submittedName>
        <fullName evidence="4">Heat shock protein Hsp20</fullName>
    </submittedName>
</protein>
<proteinExistence type="inferred from homology"/>
<evidence type="ECO:0000256" key="2">
    <source>
        <dbReference type="RuleBase" id="RU003616"/>
    </source>
</evidence>
<reference evidence="4 5" key="1">
    <citation type="submission" date="2019-07" db="EMBL/GenBank/DDBJ databases">
        <title>Genomic Encyclopedia of Archaeal and Bacterial Type Strains, Phase II (KMG-II): from individual species to whole genera.</title>
        <authorList>
            <person name="Goeker M."/>
        </authorList>
    </citation>
    <scope>NUCLEOTIDE SEQUENCE [LARGE SCALE GENOMIC DNA]</scope>
    <source>
        <strain evidence="4 5">DSM 18850</strain>
    </source>
</reference>
<organism evidence="4 5">
    <name type="scientific">Sphingobacterium allocomposti</name>
    <dbReference type="NCBI Taxonomy" id="415956"/>
    <lineage>
        <taxon>Bacteria</taxon>
        <taxon>Pseudomonadati</taxon>
        <taxon>Bacteroidota</taxon>
        <taxon>Sphingobacteriia</taxon>
        <taxon>Sphingobacteriales</taxon>
        <taxon>Sphingobacteriaceae</taxon>
        <taxon>Sphingobacterium</taxon>
    </lineage>
</organism>
<dbReference type="Gene3D" id="2.60.40.790">
    <property type="match status" value="1"/>
</dbReference>
<evidence type="ECO:0000313" key="5">
    <source>
        <dbReference type="Proteomes" id="UP000325105"/>
    </source>
</evidence>
<evidence type="ECO:0000313" key="4">
    <source>
        <dbReference type="EMBL" id="TYP94155.1"/>
    </source>
</evidence>
<gene>
    <name evidence="4" type="ORF">BC792_11323</name>
</gene>
<evidence type="ECO:0000256" key="1">
    <source>
        <dbReference type="PROSITE-ProRule" id="PRU00285"/>
    </source>
</evidence>